<gene>
    <name evidence="9" type="ORF">BDQ12DRAFT_621284</name>
</gene>
<keyword evidence="4" id="KW-0256">Endoplasmic reticulum</keyword>
<proteinExistence type="predicted"/>
<keyword evidence="2 8" id="KW-0812">Transmembrane</keyword>
<dbReference type="Proteomes" id="UP000308652">
    <property type="component" value="Unassembled WGS sequence"/>
</dbReference>
<keyword evidence="3" id="KW-0378">Hydrolase</keyword>
<keyword evidence="6" id="KW-0443">Lipid metabolism</keyword>
<dbReference type="OrthoDB" id="5579088at2759"/>
<reference evidence="9 10" key="1">
    <citation type="journal article" date="2019" name="Nat. Ecol. Evol.">
        <title>Megaphylogeny resolves global patterns of mushroom evolution.</title>
        <authorList>
            <person name="Varga T."/>
            <person name="Krizsan K."/>
            <person name="Foldi C."/>
            <person name="Dima B."/>
            <person name="Sanchez-Garcia M."/>
            <person name="Sanchez-Ramirez S."/>
            <person name="Szollosi G.J."/>
            <person name="Szarkandi J.G."/>
            <person name="Papp V."/>
            <person name="Albert L."/>
            <person name="Andreopoulos W."/>
            <person name="Angelini C."/>
            <person name="Antonin V."/>
            <person name="Barry K.W."/>
            <person name="Bougher N.L."/>
            <person name="Buchanan P."/>
            <person name="Buyck B."/>
            <person name="Bense V."/>
            <person name="Catcheside P."/>
            <person name="Chovatia M."/>
            <person name="Cooper J."/>
            <person name="Damon W."/>
            <person name="Desjardin D."/>
            <person name="Finy P."/>
            <person name="Geml J."/>
            <person name="Haridas S."/>
            <person name="Hughes K."/>
            <person name="Justo A."/>
            <person name="Karasinski D."/>
            <person name="Kautmanova I."/>
            <person name="Kiss B."/>
            <person name="Kocsube S."/>
            <person name="Kotiranta H."/>
            <person name="LaButti K.M."/>
            <person name="Lechner B.E."/>
            <person name="Liimatainen K."/>
            <person name="Lipzen A."/>
            <person name="Lukacs Z."/>
            <person name="Mihaltcheva S."/>
            <person name="Morgado L.N."/>
            <person name="Niskanen T."/>
            <person name="Noordeloos M.E."/>
            <person name="Ohm R.A."/>
            <person name="Ortiz-Santana B."/>
            <person name="Ovrebo C."/>
            <person name="Racz N."/>
            <person name="Riley R."/>
            <person name="Savchenko A."/>
            <person name="Shiryaev A."/>
            <person name="Soop K."/>
            <person name="Spirin V."/>
            <person name="Szebenyi C."/>
            <person name="Tomsovsky M."/>
            <person name="Tulloss R.E."/>
            <person name="Uehling J."/>
            <person name="Grigoriev I.V."/>
            <person name="Vagvolgyi C."/>
            <person name="Papp T."/>
            <person name="Martin F.M."/>
            <person name="Miettinen O."/>
            <person name="Hibbett D.S."/>
            <person name="Nagy L.G."/>
        </authorList>
    </citation>
    <scope>NUCLEOTIDE SEQUENCE [LARGE SCALE GENOMIC DNA]</scope>
    <source>
        <strain evidence="9 10">CBS 166.37</strain>
    </source>
</reference>
<evidence type="ECO:0000256" key="5">
    <source>
        <dbReference type="ARBA" id="ARBA00022989"/>
    </source>
</evidence>
<dbReference type="EMBL" id="ML213590">
    <property type="protein sequence ID" value="TFK44851.1"/>
    <property type="molecule type" value="Genomic_DNA"/>
</dbReference>
<evidence type="ECO:0000313" key="9">
    <source>
        <dbReference type="EMBL" id="TFK44851.1"/>
    </source>
</evidence>
<keyword evidence="5 8" id="KW-1133">Transmembrane helix</keyword>
<dbReference type="GO" id="GO:0010945">
    <property type="term" value="F:coenzyme A diphosphatase activity"/>
    <property type="evidence" value="ECO:0007669"/>
    <property type="project" value="InterPro"/>
</dbReference>
<dbReference type="PANTHER" id="PTHR23129:SF0">
    <property type="entry name" value="ACYL-COENZYME A DIPHOSPHATASE FITM2"/>
    <property type="match status" value="1"/>
</dbReference>
<sequence length="282" mass="31723">MPSDARHTAFTAITAILLFGTLYSIVYNTYLDTSNPLLTHLPHPLSHSHYFATKANFLNVYFIKKAWGWTSAAFLFSFFTSPPSARTGSRIIKFLAESAIWVLFTSWFFGPALLERVIAASGGECVIALPSGDPISVPNEYCYTRSTITPASHPDLFITTFALPNEWKAVPRLRKGHDISGHVFLLTMSILFLADQLRPSFRAKHWSNLHKWAIATNIALIGIWLFASYTTSVYFHSPFEKFTGYLLGVASFAVTQYPWADYLFPKSRTTSLTHQKADVHRA</sequence>
<feature type="transmembrane region" description="Helical" evidence="8">
    <location>
        <begin position="94"/>
        <end position="114"/>
    </location>
</feature>
<dbReference type="InterPro" id="IPR019388">
    <property type="entry name" value="FIT"/>
</dbReference>
<dbReference type="AlphaFoldDB" id="A0A5C3MTY2"/>
<dbReference type="GO" id="GO:0034389">
    <property type="term" value="P:lipid droplet organization"/>
    <property type="evidence" value="ECO:0007669"/>
    <property type="project" value="TreeGrafter"/>
</dbReference>
<evidence type="ECO:0000313" key="10">
    <source>
        <dbReference type="Proteomes" id="UP000308652"/>
    </source>
</evidence>
<protein>
    <submittedName>
        <fullName evidence="9">Inositol phospholipid synthesis and fat-storage-inducing TM-domain-containing protein</fullName>
    </submittedName>
</protein>
<dbReference type="PANTHER" id="PTHR23129">
    <property type="entry name" value="ACYL-COENZYME A DIPHOSPHATASE FITM2"/>
    <property type="match status" value="1"/>
</dbReference>
<evidence type="ECO:0000256" key="7">
    <source>
        <dbReference type="ARBA" id="ARBA00023136"/>
    </source>
</evidence>
<dbReference type="GO" id="GO:0008654">
    <property type="term" value="P:phospholipid biosynthetic process"/>
    <property type="evidence" value="ECO:0007669"/>
    <property type="project" value="TreeGrafter"/>
</dbReference>
<name>A0A5C3MTY2_9AGAR</name>
<comment type="subcellular location">
    <subcellularLocation>
        <location evidence="1">Endoplasmic reticulum membrane</location>
        <topology evidence="1">Multi-pass membrane protein</topology>
    </subcellularLocation>
</comment>
<feature type="transmembrane region" description="Helical" evidence="8">
    <location>
        <begin position="242"/>
        <end position="260"/>
    </location>
</feature>
<dbReference type="GO" id="GO:0005789">
    <property type="term" value="C:endoplasmic reticulum membrane"/>
    <property type="evidence" value="ECO:0007669"/>
    <property type="project" value="UniProtKB-SubCell"/>
</dbReference>
<organism evidence="9 10">
    <name type="scientific">Crucibulum laeve</name>
    <dbReference type="NCBI Taxonomy" id="68775"/>
    <lineage>
        <taxon>Eukaryota</taxon>
        <taxon>Fungi</taxon>
        <taxon>Dikarya</taxon>
        <taxon>Basidiomycota</taxon>
        <taxon>Agaricomycotina</taxon>
        <taxon>Agaricomycetes</taxon>
        <taxon>Agaricomycetidae</taxon>
        <taxon>Agaricales</taxon>
        <taxon>Agaricineae</taxon>
        <taxon>Nidulariaceae</taxon>
        <taxon>Crucibulum</taxon>
    </lineage>
</organism>
<evidence type="ECO:0000256" key="6">
    <source>
        <dbReference type="ARBA" id="ARBA00023098"/>
    </source>
</evidence>
<feature type="transmembrane region" description="Helical" evidence="8">
    <location>
        <begin position="66"/>
        <end position="82"/>
    </location>
</feature>
<dbReference type="GO" id="GO:0019915">
    <property type="term" value="P:lipid storage"/>
    <property type="evidence" value="ECO:0007669"/>
    <property type="project" value="InterPro"/>
</dbReference>
<evidence type="ECO:0000256" key="4">
    <source>
        <dbReference type="ARBA" id="ARBA00022824"/>
    </source>
</evidence>
<keyword evidence="7 8" id="KW-0472">Membrane</keyword>
<keyword evidence="10" id="KW-1185">Reference proteome</keyword>
<dbReference type="STRING" id="68775.A0A5C3MTY2"/>
<evidence type="ECO:0000256" key="1">
    <source>
        <dbReference type="ARBA" id="ARBA00004477"/>
    </source>
</evidence>
<dbReference type="Pfam" id="PF10261">
    <property type="entry name" value="FIT"/>
    <property type="match status" value="2"/>
</dbReference>
<feature type="transmembrane region" description="Helical" evidence="8">
    <location>
        <begin position="209"/>
        <end position="230"/>
    </location>
</feature>
<evidence type="ECO:0000256" key="2">
    <source>
        <dbReference type="ARBA" id="ARBA00022692"/>
    </source>
</evidence>
<evidence type="ECO:0000256" key="3">
    <source>
        <dbReference type="ARBA" id="ARBA00022801"/>
    </source>
</evidence>
<accession>A0A5C3MTY2</accession>
<evidence type="ECO:0000256" key="8">
    <source>
        <dbReference type="SAM" id="Phobius"/>
    </source>
</evidence>